<gene>
    <name evidence="1" type="ORF">D0Z00_003241</name>
</gene>
<name>A0ACB6V1X6_9ASCO</name>
<comment type="caution">
    <text evidence="1">The sequence shown here is derived from an EMBL/GenBank/DDBJ whole genome shotgun (WGS) entry which is preliminary data.</text>
</comment>
<organism evidence="1 2">
    <name type="scientific">Geotrichum galactomycetum</name>
    <dbReference type="NCBI Taxonomy" id="27317"/>
    <lineage>
        <taxon>Eukaryota</taxon>
        <taxon>Fungi</taxon>
        <taxon>Dikarya</taxon>
        <taxon>Ascomycota</taxon>
        <taxon>Saccharomycotina</taxon>
        <taxon>Dipodascomycetes</taxon>
        <taxon>Dipodascales</taxon>
        <taxon>Dipodascaceae</taxon>
        <taxon>Geotrichum</taxon>
    </lineage>
</organism>
<sequence>MLLLLMLRVHLSSTIYLSRLIMQTTPFNSRYDVVVVAVVVVVVVVVVVAAGSSNGLQGTDPIATQWSV</sequence>
<proteinExistence type="predicted"/>
<keyword evidence="2" id="KW-1185">Reference proteome</keyword>
<evidence type="ECO:0000313" key="1">
    <source>
        <dbReference type="EMBL" id="KAF5095204.1"/>
    </source>
</evidence>
<protein>
    <submittedName>
        <fullName evidence="1">Uncharacterized protein</fullName>
    </submittedName>
</protein>
<accession>A0ACB6V1X6</accession>
<dbReference type="EMBL" id="QVQA01000132">
    <property type="protein sequence ID" value="KAF5095204.1"/>
    <property type="molecule type" value="Genomic_DNA"/>
</dbReference>
<evidence type="ECO:0000313" key="2">
    <source>
        <dbReference type="Proteomes" id="UP000744676"/>
    </source>
</evidence>
<reference evidence="1 2" key="1">
    <citation type="journal article" date="2020" name="Front. Microbiol.">
        <title>Phenotypic and Genetic Characterization of the Cheese Ripening Yeast Geotrichum candidum.</title>
        <authorList>
            <person name="Perkins V."/>
            <person name="Vignola S."/>
            <person name="Lessard M.H."/>
            <person name="Plante P.L."/>
            <person name="Corbeil J."/>
            <person name="Dugat-Bony E."/>
            <person name="Frenette M."/>
            <person name="Labrie S."/>
        </authorList>
    </citation>
    <scope>NUCLEOTIDE SEQUENCE [LARGE SCALE GENOMIC DNA]</scope>
    <source>
        <strain evidence="1 2">LMA-1147</strain>
    </source>
</reference>
<dbReference type="Proteomes" id="UP000744676">
    <property type="component" value="Unassembled WGS sequence"/>
</dbReference>